<dbReference type="KEGG" id="csh:Closa_2892"/>
<dbReference type="InterPro" id="IPR004843">
    <property type="entry name" value="Calcineurin-like_PHP"/>
</dbReference>
<keyword evidence="2" id="KW-0378">Hydrolase</keyword>
<dbReference type="SUPFAM" id="SSF49899">
    <property type="entry name" value="Concanavalin A-like lectins/glucanases"/>
    <property type="match status" value="1"/>
</dbReference>
<evidence type="ECO:0000256" key="4">
    <source>
        <dbReference type="SAM" id="Phobius"/>
    </source>
</evidence>
<evidence type="ECO:0000259" key="6">
    <source>
        <dbReference type="Pfam" id="PF02872"/>
    </source>
</evidence>
<proteinExistence type="predicted"/>
<organism evidence="7 8">
    <name type="scientific">Lacrimispora saccharolytica (strain ATCC 35040 / DSM 2544 / NRCC 2533 / WM1)</name>
    <name type="common">Clostridium saccharolyticum</name>
    <dbReference type="NCBI Taxonomy" id="610130"/>
    <lineage>
        <taxon>Bacteria</taxon>
        <taxon>Bacillati</taxon>
        <taxon>Bacillota</taxon>
        <taxon>Clostridia</taxon>
        <taxon>Lachnospirales</taxon>
        <taxon>Lachnospiraceae</taxon>
        <taxon>Lacrimispora</taxon>
    </lineage>
</organism>
<dbReference type="PANTHER" id="PTHR11575">
    <property type="entry name" value="5'-NUCLEOTIDASE-RELATED"/>
    <property type="match status" value="1"/>
</dbReference>
<feature type="transmembrane region" description="Helical" evidence="4">
    <location>
        <begin position="521"/>
        <end position="542"/>
    </location>
</feature>
<dbReference type="EMBL" id="CP002109">
    <property type="protein sequence ID" value="ADL05430.1"/>
    <property type="molecule type" value="Genomic_DNA"/>
</dbReference>
<evidence type="ECO:0000313" key="8">
    <source>
        <dbReference type="Proteomes" id="UP000001662"/>
    </source>
</evidence>
<dbReference type="Gene3D" id="2.60.120.200">
    <property type="match status" value="1"/>
</dbReference>
<feature type="domain" description="5'-Nucleotidase C-terminal" evidence="6">
    <location>
        <begin position="863"/>
        <end position="1001"/>
    </location>
</feature>
<dbReference type="PRINTS" id="PR01607">
    <property type="entry name" value="APYRASEFAMLY"/>
</dbReference>
<dbReference type="GO" id="GO:0009166">
    <property type="term" value="P:nucleotide catabolic process"/>
    <property type="evidence" value="ECO:0007669"/>
    <property type="project" value="InterPro"/>
</dbReference>
<dbReference type="STRING" id="610130.Closa_2892"/>
<dbReference type="HOGENOM" id="CLU_292172_0_0_9"/>
<keyword evidence="4" id="KW-0472">Membrane</keyword>
<keyword evidence="3" id="KW-0326">Glycosidase</keyword>
<feature type="domain" description="Calcineurin-like phosphoesterase" evidence="5">
    <location>
        <begin position="561"/>
        <end position="767"/>
    </location>
</feature>
<dbReference type="Gene3D" id="2.115.10.20">
    <property type="entry name" value="Glycosyl hydrolase domain, family 43"/>
    <property type="match status" value="1"/>
</dbReference>
<dbReference type="AlphaFoldDB" id="D9R6M0"/>
<dbReference type="SUPFAM" id="SSF55816">
    <property type="entry name" value="5'-nucleotidase (syn. UDP-sugar hydrolase), C-terminal domain"/>
    <property type="match status" value="1"/>
</dbReference>
<keyword evidence="4" id="KW-1133">Transmembrane helix</keyword>
<dbReference type="Pfam" id="PF00149">
    <property type="entry name" value="Metallophos"/>
    <property type="match status" value="1"/>
</dbReference>
<dbReference type="SUPFAM" id="SSF56300">
    <property type="entry name" value="Metallo-dependent phosphatases"/>
    <property type="match status" value="1"/>
</dbReference>
<sequence length="1043" mass="119068">MITMDSNILKWIDNYEIDNSSKMSSSILFKDTLYCFCRYMGNLKYFYSKDGIHWTKSALGTYTDLTSTSIVFNDKLYFFHPGDVYGISSLWYTISPDGINWSQDKKIEQVEIIWKLAASVFNGRLYLFFNKYLSENELWYTSSSDGLNWEVPRIIKSNLTSPTTSLIFNNTMYCFYSNQTGFSCCYSTDGTNWAERQIKESSAQIKKAIIFNNILYLFYEKYTDNISKLFYITSKDGINWDSEEIISENFQYSFSFDMTVFQNRIYCFKDINTVLYCTTLETVERPFNVVENVDEYTLNNELDHLKDNIFAYFPLKNDCIDYSATKMETKSSPYVKYTPGRLQNGNAADFTADQSFIRIIMPQYYYVTDYAISCWINISRSMSKTIGTIIGDLLIDMNNGHLTLNFNYCDKDKVKKAIFQSKKSLSIDTWYHIIITYNHPTKKLVFYIDGEIDSVHDLSMILSDNMSIILPITETIGGNAFKGYISDVIIFTSYLNPLAAKFLLSFITDENYTNIIGKKRFALFTILIFALVAEVIVSVIMYSQLPDDPVIPPSTITPIDIIGISDLHGRLESTDDKPVTAVMAASIKKIYSENPNRSLVLGVGDLYTGTPLSLYNYGEIVMQAMNSIKMEATALGNHEFDWGLTNIINKRAGEQYYLCANLLTKSGETIQNIVPYKIVEKDGIKIAIIGAITQRLIELMPQVKNDYKVDKIAINVNNCAKLAKTNGANIVIAVIHEGTKDKLVGDLITTLTELENVDFVLGGHSHNEMIITPLSSVKRAFISEENGKSFIHLRILYDKKNKSIFDHNGYLFKNKYYDPSSQSDAEVKRIVSNGRQKPEVSKYYSPYLSNCITELLIPKHSPALESTAGDFVTDLIRTYDHQTIDFAFYNNGGLRDNIPTGNVCKANIYYLVPFNNYVMEGEITKDSIKIALEFAASFNHLDEIKKYGLQISGLKVKYDFSKPIGQRVIKLSDLNNYELKPNILYKVRIIDYLYYGGDNYNFNIINARQLSGDNICDIISDNIPSKINVQIDNRITFTNFSNL</sequence>
<gene>
    <name evidence="7" type="ordered locus">Closa_2892</name>
</gene>
<keyword evidence="4" id="KW-0812">Transmembrane</keyword>
<dbReference type="InterPro" id="IPR036907">
    <property type="entry name" value="5'-Nucleotdase_C_sf"/>
</dbReference>
<dbReference type="Gene3D" id="3.90.780.10">
    <property type="entry name" value="5'-Nucleotidase, C-terminal domain"/>
    <property type="match status" value="1"/>
</dbReference>
<dbReference type="SUPFAM" id="SSF89372">
    <property type="entry name" value="Fucose-specific lectin"/>
    <property type="match status" value="1"/>
</dbReference>
<evidence type="ECO:0000313" key="7">
    <source>
        <dbReference type="EMBL" id="ADL05430.1"/>
    </source>
</evidence>
<dbReference type="InterPro" id="IPR023296">
    <property type="entry name" value="Glyco_hydro_beta-prop_sf"/>
</dbReference>
<dbReference type="InterPro" id="IPR029052">
    <property type="entry name" value="Metallo-depent_PP-like"/>
</dbReference>
<evidence type="ECO:0000256" key="3">
    <source>
        <dbReference type="ARBA" id="ARBA00023295"/>
    </source>
</evidence>
<dbReference type="Pfam" id="PF13385">
    <property type="entry name" value="Laminin_G_3"/>
    <property type="match status" value="1"/>
</dbReference>
<keyword evidence="1" id="KW-0732">Signal</keyword>
<dbReference type="InterPro" id="IPR013320">
    <property type="entry name" value="ConA-like_dom_sf"/>
</dbReference>
<dbReference type="GO" id="GO:0030288">
    <property type="term" value="C:outer membrane-bounded periplasmic space"/>
    <property type="evidence" value="ECO:0007669"/>
    <property type="project" value="TreeGrafter"/>
</dbReference>
<evidence type="ECO:0000259" key="5">
    <source>
        <dbReference type="Pfam" id="PF00149"/>
    </source>
</evidence>
<keyword evidence="8" id="KW-1185">Reference proteome</keyword>
<dbReference type="GO" id="GO:0016798">
    <property type="term" value="F:hydrolase activity, acting on glycosyl bonds"/>
    <property type="evidence" value="ECO:0007669"/>
    <property type="project" value="UniProtKB-KW"/>
</dbReference>
<dbReference type="Pfam" id="PF02872">
    <property type="entry name" value="5_nucleotid_C"/>
    <property type="match status" value="1"/>
</dbReference>
<accession>D9R6M0</accession>
<evidence type="ECO:0000256" key="2">
    <source>
        <dbReference type="ARBA" id="ARBA00022801"/>
    </source>
</evidence>
<evidence type="ECO:0000256" key="1">
    <source>
        <dbReference type="ARBA" id="ARBA00022729"/>
    </source>
</evidence>
<dbReference type="Proteomes" id="UP000001662">
    <property type="component" value="Chromosome"/>
</dbReference>
<dbReference type="InterPro" id="IPR006179">
    <property type="entry name" value="5_nucleotidase/apyrase"/>
</dbReference>
<dbReference type="Gene3D" id="3.60.21.10">
    <property type="match status" value="1"/>
</dbReference>
<dbReference type="PANTHER" id="PTHR11575:SF24">
    <property type="entry name" value="5'-NUCLEOTIDASE"/>
    <property type="match status" value="1"/>
</dbReference>
<dbReference type="PaxDb" id="610130-Closa_2892"/>
<reference evidence="7" key="1">
    <citation type="submission" date="2010-07" db="EMBL/GenBank/DDBJ databases">
        <title>Complete sequence of Clostridium saccharolyticum WM1.</title>
        <authorList>
            <consortium name="US DOE Joint Genome Institute"/>
            <person name="Lucas S."/>
            <person name="Copeland A."/>
            <person name="Lapidus A."/>
            <person name="Cheng J.-F."/>
            <person name="Bruce D."/>
            <person name="Goodwin L."/>
            <person name="Pitluck S."/>
            <person name="Chertkov O."/>
            <person name="Detter J.C."/>
            <person name="Han C."/>
            <person name="Tapia R."/>
            <person name="Land M."/>
            <person name="Hauser L."/>
            <person name="Chang Y.-J."/>
            <person name="Jeffries C."/>
            <person name="Kyrpides N."/>
            <person name="Ivanova N."/>
            <person name="Mikhailova N."/>
            <person name="Mouttaki H."/>
            <person name="Lin L."/>
            <person name="Zhou J."/>
            <person name="Hemme C.L."/>
            <person name="Woyke T."/>
        </authorList>
    </citation>
    <scope>NUCLEOTIDE SEQUENCE [LARGE SCALE GENOMIC DNA]</scope>
    <source>
        <strain evidence="7">WM1</strain>
    </source>
</reference>
<dbReference type="InterPro" id="IPR008334">
    <property type="entry name" value="5'-Nucleotdase_C"/>
</dbReference>
<dbReference type="eggNOG" id="COG0737">
    <property type="taxonomic scope" value="Bacteria"/>
</dbReference>
<protein>
    <submittedName>
        <fullName evidence="7">5'-Nucleotidase domain protein</fullName>
    </submittedName>
</protein>
<name>D9R6M0_LACSW</name>